<comment type="similarity">
    <text evidence="3">Belongs to the EME1/MMS4 family.</text>
</comment>
<dbReference type="GO" id="GO:0006302">
    <property type="term" value="P:double-strand break repair"/>
    <property type="evidence" value="ECO:0007669"/>
    <property type="project" value="TreeGrafter"/>
</dbReference>
<dbReference type="Proteomes" id="UP000824998">
    <property type="component" value="Unassembled WGS sequence"/>
</dbReference>
<keyword evidence="5" id="KW-0479">Metal-binding</keyword>
<feature type="compositionally biased region" description="Basic and acidic residues" evidence="14">
    <location>
        <begin position="270"/>
        <end position="352"/>
    </location>
</feature>
<evidence type="ECO:0000256" key="9">
    <source>
        <dbReference type="ARBA" id="ARBA00022842"/>
    </source>
</evidence>
<evidence type="ECO:0000256" key="5">
    <source>
        <dbReference type="ARBA" id="ARBA00022723"/>
    </source>
</evidence>
<comment type="cofactor">
    <cofactor evidence="1">
        <name>Mg(2+)</name>
        <dbReference type="ChEBI" id="CHEBI:18420"/>
    </cofactor>
</comment>
<dbReference type="GO" id="GO:0031573">
    <property type="term" value="P:mitotic intra-S DNA damage checkpoint signaling"/>
    <property type="evidence" value="ECO:0007669"/>
    <property type="project" value="TreeGrafter"/>
</dbReference>
<keyword evidence="6" id="KW-0255">Endonuclease</keyword>
<dbReference type="AlphaFoldDB" id="A0A9P7YA92"/>
<keyword evidence="17" id="KW-1185">Reference proteome</keyword>
<dbReference type="InterPro" id="IPR042530">
    <property type="entry name" value="EME1/EME2_C"/>
</dbReference>
<keyword evidence="4" id="KW-0540">Nuclease</keyword>
<dbReference type="GO" id="GO:0046872">
    <property type="term" value="F:metal ion binding"/>
    <property type="evidence" value="ECO:0007669"/>
    <property type="project" value="UniProtKB-KW"/>
</dbReference>
<evidence type="ECO:0000259" key="15">
    <source>
        <dbReference type="SMART" id="SM00891"/>
    </source>
</evidence>
<dbReference type="FunFam" id="1.10.150.670:FF:000004">
    <property type="entry name" value="Crossover junction endonuclease EME1"/>
    <property type="match status" value="1"/>
</dbReference>
<comment type="caution">
    <text evidence="16">The sequence shown here is derived from an EMBL/GenBank/DDBJ whole genome shotgun (WGS) entry which is preliminary data.</text>
</comment>
<evidence type="ECO:0000256" key="13">
    <source>
        <dbReference type="ARBA" id="ARBA00023254"/>
    </source>
</evidence>
<dbReference type="PANTHER" id="PTHR21077:SF5">
    <property type="entry name" value="CROSSOVER JUNCTION ENDONUCLEASE MMS4"/>
    <property type="match status" value="1"/>
</dbReference>
<dbReference type="Pfam" id="PF02732">
    <property type="entry name" value="ERCC4"/>
    <property type="match status" value="1"/>
</dbReference>
<dbReference type="GO" id="GO:0003677">
    <property type="term" value="F:DNA binding"/>
    <property type="evidence" value="ECO:0007669"/>
    <property type="project" value="InterPro"/>
</dbReference>
<evidence type="ECO:0000256" key="7">
    <source>
        <dbReference type="ARBA" id="ARBA00022763"/>
    </source>
</evidence>
<comment type="subcellular location">
    <subcellularLocation>
        <location evidence="2">Nucleus</location>
    </subcellularLocation>
</comment>
<dbReference type="SMART" id="SM00891">
    <property type="entry name" value="ERCC4"/>
    <property type="match status" value="1"/>
</dbReference>
<evidence type="ECO:0000313" key="16">
    <source>
        <dbReference type="EMBL" id="KAG9229941.1"/>
    </source>
</evidence>
<keyword evidence="8" id="KW-0378">Hydrolase</keyword>
<feature type="region of interest" description="Disordered" evidence="14">
    <location>
        <begin position="507"/>
        <end position="528"/>
    </location>
</feature>
<keyword evidence="9" id="KW-0460">Magnesium</keyword>
<accession>A0A9P7YA92</accession>
<proteinExistence type="inferred from homology"/>
<evidence type="ECO:0000256" key="1">
    <source>
        <dbReference type="ARBA" id="ARBA00001946"/>
    </source>
</evidence>
<dbReference type="Gene3D" id="3.40.50.10130">
    <property type="match status" value="1"/>
</dbReference>
<evidence type="ECO:0000256" key="14">
    <source>
        <dbReference type="SAM" id="MobiDB-lite"/>
    </source>
</evidence>
<evidence type="ECO:0000256" key="8">
    <source>
        <dbReference type="ARBA" id="ARBA00022801"/>
    </source>
</evidence>
<dbReference type="GO" id="GO:0000712">
    <property type="term" value="P:resolution of meiotic recombination intermediates"/>
    <property type="evidence" value="ECO:0007669"/>
    <property type="project" value="TreeGrafter"/>
</dbReference>
<protein>
    <submittedName>
        <fullName evidence="16">ERCC4 domain-containing protein</fullName>
    </submittedName>
</protein>
<evidence type="ECO:0000256" key="6">
    <source>
        <dbReference type="ARBA" id="ARBA00022759"/>
    </source>
</evidence>
<feature type="region of interest" description="Disordered" evidence="14">
    <location>
        <begin position="245"/>
        <end position="352"/>
    </location>
</feature>
<dbReference type="GO" id="GO:0031297">
    <property type="term" value="P:replication fork processing"/>
    <property type="evidence" value="ECO:0007669"/>
    <property type="project" value="TreeGrafter"/>
</dbReference>
<gene>
    <name evidence="16" type="ORF">BJ875DRAFT_473594</name>
</gene>
<dbReference type="InterPro" id="IPR033310">
    <property type="entry name" value="Mms4/EME1/EME2"/>
</dbReference>
<evidence type="ECO:0000256" key="11">
    <source>
        <dbReference type="ARBA" id="ARBA00023204"/>
    </source>
</evidence>
<feature type="region of interest" description="Disordered" evidence="14">
    <location>
        <begin position="1"/>
        <end position="103"/>
    </location>
</feature>
<evidence type="ECO:0000256" key="3">
    <source>
        <dbReference type="ARBA" id="ARBA00005313"/>
    </source>
</evidence>
<dbReference type="CDD" id="cd20085">
    <property type="entry name" value="XPF_nuclease_Mms4"/>
    <property type="match status" value="1"/>
</dbReference>
<feature type="compositionally biased region" description="Polar residues" evidence="14">
    <location>
        <begin position="507"/>
        <end position="522"/>
    </location>
</feature>
<keyword evidence="12" id="KW-0539">Nucleus</keyword>
<evidence type="ECO:0000256" key="2">
    <source>
        <dbReference type="ARBA" id="ARBA00004123"/>
    </source>
</evidence>
<sequence length="685" mass="76230">MLEAVIDLVSSSPTRESFRPPPKIKPNQGPFMRKLAGAAAEARALLSSPHPTQSAQPKVDRGWLSLSDSDNELPRLPIVKPASKPNRTKKTTPPRTSIADDPFFLSDDFDSTVNIDNSHSLNEPSAKRRRLSLSPSPQLPGRKSRDFTRSISNIEPSKTKPPRARPAPTLKKTRILESDPIAATSSPGPFAGLAKKRKPKAIEVLGDSDSDDLPEFRPSLDIDEFSDDLPDLANIPPNYKLKLPSAKVSKNYSETKAGTKPARALKVKKPATDTKGKGKVRDSEKTSDEKAEEKAKLTAQRARDKENVAEERAGLAAQKARDKEKAAKERAAAKEAEKDKRRLEREDKAREKEVEKELAKVNNVRTDKKVSTPEMVIEFSSSLDHVLKATVRKFAGALQVDCRDWDCVQPIVKWKRKTESQWNEDLGRWEPMPMAIRPEKHILIVLTAKEFVDLATGNEETDLDCHAVRLKSKNSSCEVIYLIEGLTQWMKKNKNTKNRQFTAAVNSHLPQNGTASTTTSRGKSNKKPAGYVDEDVIEDALLRLQVVHKMLIHHTSAKIETAEWIITFTQHVSTIPYRRQKESIDTAFCMESGQVKAGDGIEDTFTKMLQENLRITASVAYGIAAKYPSVQALVKGFGREGQLALVDLRKGANRDGAVTDRRIGKSISQRLYNVFMGRDPGSWDV</sequence>
<evidence type="ECO:0000256" key="10">
    <source>
        <dbReference type="ARBA" id="ARBA00023172"/>
    </source>
</evidence>
<evidence type="ECO:0000256" key="12">
    <source>
        <dbReference type="ARBA" id="ARBA00023242"/>
    </source>
</evidence>
<reference evidence="16" key="1">
    <citation type="journal article" date="2021" name="IMA Fungus">
        <title>Genomic characterization of three marine fungi, including Emericellopsis atlantica sp. nov. with signatures of a generalist lifestyle and marine biomass degradation.</title>
        <authorList>
            <person name="Hagestad O.C."/>
            <person name="Hou L."/>
            <person name="Andersen J.H."/>
            <person name="Hansen E.H."/>
            <person name="Altermark B."/>
            <person name="Li C."/>
            <person name="Kuhnert E."/>
            <person name="Cox R.J."/>
            <person name="Crous P.W."/>
            <person name="Spatafora J.W."/>
            <person name="Lail K."/>
            <person name="Amirebrahimi M."/>
            <person name="Lipzen A."/>
            <person name="Pangilinan J."/>
            <person name="Andreopoulos W."/>
            <person name="Hayes R.D."/>
            <person name="Ng V."/>
            <person name="Grigoriev I.V."/>
            <person name="Jackson S.A."/>
            <person name="Sutton T.D.S."/>
            <person name="Dobson A.D.W."/>
            <person name="Rama T."/>
        </authorList>
    </citation>
    <scope>NUCLEOTIDE SEQUENCE</scope>
    <source>
        <strain evidence="16">TRa018bII</strain>
    </source>
</reference>
<name>A0A9P7YA92_9HELO</name>
<dbReference type="Gene3D" id="1.10.150.670">
    <property type="entry name" value="Crossover junction endonuclease EME1, DNA-binding domain"/>
    <property type="match status" value="1"/>
</dbReference>
<keyword evidence="13" id="KW-0469">Meiosis</keyword>
<feature type="compositionally biased region" description="Low complexity" evidence="14">
    <location>
        <begin position="93"/>
        <end position="103"/>
    </location>
</feature>
<evidence type="ECO:0000256" key="4">
    <source>
        <dbReference type="ARBA" id="ARBA00022722"/>
    </source>
</evidence>
<evidence type="ECO:0000313" key="17">
    <source>
        <dbReference type="Proteomes" id="UP000824998"/>
    </source>
</evidence>
<dbReference type="EMBL" id="MU251717">
    <property type="protein sequence ID" value="KAG9229941.1"/>
    <property type="molecule type" value="Genomic_DNA"/>
</dbReference>
<keyword evidence="7" id="KW-0227">DNA damage</keyword>
<dbReference type="GO" id="GO:0005634">
    <property type="term" value="C:nucleus"/>
    <property type="evidence" value="ECO:0007669"/>
    <property type="project" value="UniProtKB-SubCell"/>
</dbReference>
<feature type="domain" description="ERCC4" evidence="15">
    <location>
        <begin position="397"/>
        <end position="638"/>
    </location>
</feature>
<dbReference type="InterPro" id="IPR006166">
    <property type="entry name" value="ERCC4_domain"/>
</dbReference>
<dbReference type="OrthoDB" id="343092at2759"/>
<feature type="compositionally biased region" description="Low complexity" evidence="14">
    <location>
        <begin position="35"/>
        <end position="46"/>
    </location>
</feature>
<organism evidence="16 17">
    <name type="scientific">Amylocarpus encephaloides</name>
    <dbReference type="NCBI Taxonomy" id="45428"/>
    <lineage>
        <taxon>Eukaryota</taxon>
        <taxon>Fungi</taxon>
        <taxon>Dikarya</taxon>
        <taxon>Ascomycota</taxon>
        <taxon>Pezizomycotina</taxon>
        <taxon>Leotiomycetes</taxon>
        <taxon>Helotiales</taxon>
        <taxon>Helotiales incertae sedis</taxon>
        <taxon>Amylocarpus</taxon>
    </lineage>
</organism>
<keyword evidence="11" id="KW-0234">DNA repair</keyword>
<feature type="region of interest" description="Disordered" evidence="14">
    <location>
        <begin position="115"/>
        <end position="222"/>
    </location>
</feature>
<dbReference type="GO" id="GO:0048476">
    <property type="term" value="C:Holliday junction resolvase complex"/>
    <property type="evidence" value="ECO:0007669"/>
    <property type="project" value="InterPro"/>
</dbReference>
<dbReference type="PANTHER" id="PTHR21077">
    <property type="entry name" value="EME1 PROTEIN"/>
    <property type="match status" value="1"/>
</dbReference>
<dbReference type="InterPro" id="IPR047521">
    <property type="entry name" value="XPF_nuclease_EME1_ascomycetes"/>
</dbReference>
<keyword evidence="10" id="KW-0233">DNA recombination</keyword>
<dbReference type="GO" id="GO:0008821">
    <property type="term" value="F:crossover junction DNA endonuclease activity"/>
    <property type="evidence" value="ECO:0007669"/>
    <property type="project" value="TreeGrafter"/>
</dbReference>